<evidence type="ECO:0000313" key="3">
    <source>
        <dbReference type="EMBL" id="CRI06654.1"/>
    </source>
</evidence>
<dbReference type="Gene3D" id="2.30.30.110">
    <property type="match status" value="1"/>
</dbReference>
<name>A0A1Z5AYR2_CARML</name>
<gene>
    <name evidence="3" type="ORF">BN424_mp0112</name>
</gene>
<reference evidence="3" key="2">
    <citation type="submission" date="2015-04" db="EMBL/GenBank/DDBJ databases">
        <title>Carnobacterium maltaromaticum LMA28 plasmids.</title>
        <authorList>
            <person name="Cailliez-Grimal C."/>
            <person name="Iskandar C."/>
        </authorList>
    </citation>
    <scope>NUCLEOTIDE SEQUENCE [LARGE SCALE GENOMIC DNA]</scope>
    <source>
        <strain evidence="3">LMA28</strain>
        <plasmid evidence="3">megaplasmid</plasmid>
    </source>
</reference>
<geneLocation type="plasmid" evidence="3">
    <name>megaplasmid</name>
</geneLocation>
<dbReference type="PANTHER" id="PTHR33988:SF3">
    <property type="entry name" value="ENDORIBONUCLEASE TOXIN CHPB-RELATED"/>
    <property type="match status" value="1"/>
</dbReference>
<comment type="similarity">
    <text evidence="1">Belongs to the PemK/MazF family.</text>
</comment>
<keyword evidence="3" id="KW-0614">Plasmid</keyword>
<dbReference type="GO" id="GO:0016075">
    <property type="term" value="P:rRNA catabolic process"/>
    <property type="evidence" value="ECO:0007669"/>
    <property type="project" value="TreeGrafter"/>
</dbReference>
<keyword evidence="2" id="KW-1277">Toxin-antitoxin system</keyword>
<dbReference type="RefSeq" id="WP_034558232.1">
    <property type="nucleotide sequence ID" value="NZ_BJOJ01000056.1"/>
</dbReference>
<dbReference type="AlphaFoldDB" id="A0A1Z5AYR2"/>
<dbReference type="Pfam" id="PF02452">
    <property type="entry name" value="PemK_toxin"/>
    <property type="match status" value="1"/>
</dbReference>
<dbReference type="InterPro" id="IPR011067">
    <property type="entry name" value="Plasmid_toxin/cell-grow_inhib"/>
</dbReference>
<proteinExistence type="inferred from homology"/>
<evidence type="ECO:0000256" key="1">
    <source>
        <dbReference type="ARBA" id="ARBA00007521"/>
    </source>
</evidence>
<dbReference type="GO" id="GO:0004521">
    <property type="term" value="F:RNA endonuclease activity"/>
    <property type="evidence" value="ECO:0007669"/>
    <property type="project" value="TreeGrafter"/>
</dbReference>
<dbReference type="GO" id="GO:0006402">
    <property type="term" value="P:mRNA catabolic process"/>
    <property type="evidence" value="ECO:0007669"/>
    <property type="project" value="TreeGrafter"/>
</dbReference>
<evidence type="ECO:0000256" key="2">
    <source>
        <dbReference type="ARBA" id="ARBA00022649"/>
    </source>
</evidence>
<dbReference type="GO" id="GO:0003677">
    <property type="term" value="F:DNA binding"/>
    <property type="evidence" value="ECO:0007669"/>
    <property type="project" value="InterPro"/>
</dbReference>
<dbReference type="SUPFAM" id="SSF50118">
    <property type="entry name" value="Cell growth inhibitor/plasmid maintenance toxic component"/>
    <property type="match status" value="1"/>
</dbReference>
<dbReference type="EMBL" id="LN846931">
    <property type="protein sequence ID" value="CRI06654.1"/>
    <property type="molecule type" value="Genomic_DNA"/>
</dbReference>
<accession>A0A1Z5AYR2</accession>
<protein>
    <submittedName>
        <fullName evidence="3">Transcriptional modulator of MazE/toxin, MazF</fullName>
    </submittedName>
</protein>
<dbReference type="InterPro" id="IPR003477">
    <property type="entry name" value="PemK-like"/>
</dbReference>
<dbReference type="PANTHER" id="PTHR33988">
    <property type="entry name" value="ENDORIBONUCLEASE MAZF-RELATED"/>
    <property type="match status" value="1"/>
</dbReference>
<reference evidence="3" key="1">
    <citation type="submission" date="2015-04" db="EMBL/GenBank/DDBJ databases">
        <title>Carnobacterium maltaromaticum LMA28 complete chromosome sequence.</title>
        <authorList>
            <person name="Borges F."/>
            <person name="Cailliez-Grimal C."/>
        </authorList>
    </citation>
    <scope>NUCLEOTIDE SEQUENCE [LARGE SCALE GENOMIC DNA]</scope>
    <source>
        <strain evidence="3">LMA28</strain>
        <plasmid evidence="3">megaplasmid</plasmid>
    </source>
</reference>
<organism evidence="3">
    <name type="scientific">Carnobacterium maltaromaticum</name>
    <name type="common">Carnobacterium piscicola</name>
    <dbReference type="NCBI Taxonomy" id="2751"/>
    <lineage>
        <taxon>Bacteria</taxon>
        <taxon>Bacillati</taxon>
        <taxon>Bacillota</taxon>
        <taxon>Bacilli</taxon>
        <taxon>Lactobacillales</taxon>
        <taxon>Carnobacteriaceae</taxon>
        <taxon>Carnobacterium</taxon>
    </lineage>
</organism>
<sequence length="116" mass="13273">MVGKYIPKQGDIILVNFDPSLGHEQKDQRPALVVSANLLSKTSPFTWVVPISNGKWNYPTHVVLDDRTKTSGQLFVEQLMTIDYRVRPLKYLEKIPNDILDTVLNTIHELTKKVNE</sequence>